<evidence type="ECO:0000256" key="1">
    <source>
        <dbReference type="SAM" id="Phobius"/>
    </source>
</evidence>
<name>N8X425_ACIGI</name>
<organism evidence="2 3">
    <name type="scientific">Acinetobacter guillouiae NIPH 991</name>
    <dbReference type="NCBI Taxonomy" id="1217656"/>
    <lineage>
        <taxon>Bacteria</taxon>
        <taxon>Pseudomonadati</taxon>
        <taxon>Pseudomonadota</taxon>
        <taxon>Gammaproteobacteria</taxon>
        <taxon>Moraxellales</taxon>
        <taxon>Moraxellaceae</taxon>
        <taxon>Acinetobacter</taxon>
    </lineage>
</organism>
<proteinExistence type="predicted"/>
<evidence type="ECO:0000313" key="2">
    <source>
        <dbReference type="EMBL" id="ENV19097.1"/>
    </source>
</evidence>
<gene>
    <name evidence="2" type="ORF">F964_00192</name>
</gene>
<feature type="transmembrane region" description="Helical" evidence="1">
    <location>
        <begin position="7"/>
        <end position="25"/>
    </location>
</feature>
<reference evidence="2 3" key="1">
    <citation type="submission" date="2013-02" db="EMBL/GenBank/DDBJ databases">
        <title>The Genome Sequence of Acinetobacter guillouiae NIPH 991.</title>
        <authorList>
            <consortium name="The Broad Institute Genome Sequencing Platform"/>
            <consortium name="The Broad Institute Genome Sequencing Center for Infectious Disease"/>
            <person name="Cerqueira G."/>
            <person name="Feldgarden M."/>
            <person name="Courvalin P."/>
            <person name="Perichon B."/>
            <person name="Grillot-Courvalin C."/>
            <person name="Clermont D."/>
            <person name="Rocha E."/>
            <person name="Yoon E.-J."/>
            <person name="Nemec A."/>
            <person name="Walker B."/>
            <person name="Young S.K."/>
            <person name="Zeng Q."/>
            <person name="Gargeya S."/>
            <person name="Fitzgerald M."/>
            <person name="Haas B."/>
            <person name="Abouelleil A."/>
            <person name="Alvarado L."/>
            <person name="Arachchi H.M."/>
            <person name="Berlin A.M."/>
            <person name="Chapman S.B."/>
            <person name="Dewar J."/>
            <person name="Goldberg J."/>
            <person name="Griggs A."/>
            <person name="Gujja S."/>
            <person name="Hansen M."/>
            <person name="Howarth C."/>
            <person name="Imamovic A."/>
            <person name="Larimer J."/>
            <person name="McCowan C."/>
            <person name="Murphy C."/>
            <person name="Neiman D."/>
            <person name="Pearson M."/>
            <person name="Priest M."/>
            <person name="Roberts A."/>
            <person name="Saif S."/>
            <person name="Shea T."/>
            <person name="Sisk P."/>
            <person name="Sykes S."/>
            <person name="Wortman J."/>
            <person name="Nusbaum C."/>
            <person name="Birren B."/>
        </authorList>
    </citation>
    <scope>NUCLEOTIDE SEQUENCE [LARGE SCALE GENOMIC DNA]</scope>
    <source>
        <strain evidence="2 3">NIPH 991</strain>
    </source>
</reference>
<keyword evidence="3" id="KW-1185">Reference proteome</keyword>
<comment type="caution">
    <text evidence="2">The sequence shown here is derived from an EMBL/GenBank/DDBJ whole genome shotgun (WGS) entry which is preliminary data.</text>
</comment>
<dbReference type="AlphaFoldDB" id="N8X425"/>
<dbReference type="Proteomes" id="UP000013148">
    <property type="component" value="Unassembled WGS sequence"/>
</dbReference>
<accession>N8X425</accession>
<dbReference type="EMBL" id="APPJ01000001">
    <property type="protein sequence ID" value="ENV19097.1"/>
    <property type="molecule type" value="Genomic_DNA"/>
</dbReference>
<keyword evidence="1" id="KW-1133">Transmembrane helix</keyword>
<feature type="transmembrane region" description="Helical" evidence="1">
    <location>
        <begin position="31"/>
        <end position="47"/>
    </location>
</feature>
<dbReference type="HOGENOM" id="CLU_209500_0_0_6"/>
<dbReference type="eggNOG" id="ENOG50319V9">
    <property type="taxonomic scope" value="Bacteria"/>
</dbReference>
<evidence type="ECO:0000313" key="3">
    <source>
        <dbReference type="Proteomes" id="UP000013148"/>
    </source>
</evidence>
<keyword evidence="1" id="KW-0472">Membrane</keyword>
<keyword evidence="1" id="KW-0812">Transmembrane</keyword>
<protein>
    <submittedName>
        <fullName evidence="2">Uncharacterized protein</fullName>
    </submittedName>
</protein>
<sequence>MFIGLKIFITILLILCAFFTFIGVYALDFSFIAIGILFAIVILLIKLEMVK</sequence>